<protein>
    <submittedName>
        <fullName evidence="1">Uncharacterized protein</fullName>
    </submittedName>
</protein>
<evidence type="ECO:0000313" key="1">
    <source>
        <dbReference type="EMBL" id="WIA23545.1"/>
    </source>
</evidence>
<gene>
    <name evidence="1" type="ORF">OEZ85_000276</name>
</gene>
<dbReference type="Proteomes" id="UP001244341">
    <property type="component" value="Chromosome 16b"/>
</dbReference>
<dbReference type="EMBL" id="CP126223">
    <property type="protein sequence ID" value="WIA23545.1"/>
    <property type="molecule type" value="Genomic_DNA"/>
</dbReference>
<keyword evidence="2" id="KW-1185">Reference proteome</keyword>
<sequence>MLSNWNMYDGVPSSPYRRAQLLSTGRMSHCNKNHKTAAACYKDQANRCYWVRPRDGPQQCQSADYYELLLWTEHNFTADVFTLPAAMTCPGSKAAEFFSCYSRPDIKDGCQQLPGCYKAEIQGGTVCFPKWVQKATTQQFDAFYDSLVAMDPKVYGSCAAACWLRQAEACLKRTASGEAGCQAAPYCFWNPANRICLRNTLEFDGLYDKQVQRLYMMCYETETPQECTAHVIPTKHSQAVASWTKLAQASGTVQCKL</sequence>
<evidence type="ECO:0000313" key="2">
    <source>
        <dbReference type="Proteomes" id="UP001244341"/>
    </source>
</evidence>
<proteinExistence type="predicted"/>
<organism evidence="1 2">
    <name type="scientific">Tetradesmus obliquus</name>
    <name type="common">Green alga</name>
    <name type="synonym">Acutodesmus obliquus</name>
    <dbReference type="NCBI Taxonomy" id="3088"/>
    <lineage>
        <taxon>Eukaryota</taxon>
        <taxon>Viridiplantae</taxon>
        <taxon>Chlorophyta</taxon>
        <taxon>core chlorophytes</taxon>
        <taxon>Chlorophyceae</taxon>
        <taxon>CS clade</taxon>
        <taxon>Sphaeropleales</taxon>
        <taxon>Scenedesmaceae</taxon>
        <taxon>Tetradesmus</taxon>
    </lineage>
</organism>
<reference evidence="1 2" key="1">
    <citation type="submission" date="2023-05" db="EMBL/GenBank/DDBJ databases">
        <title>A 100% complete, gapless, phased diploid assembly of the Scenedesmus obliquus UTEX 3031 genome.</title>
        <authorList>
            <person name="Biondi T.C."/>
            <person name="Hanschen E.R."/>
            <person name="Kwon T."/>
            <person name="Eng W."/>
            <person name="Kruse C.P.S."/>
            <person name="Koehler S.I."/>
            <person name="Kunde Y."/>
            <person name="Gleasner C.D."/>
            <person name="You Mak K.T."/>
            <person name="Polle J."/>
            <person name="Hovde B.T."/>
            <person name="Starkenburg S.R."/>
        </authorList>
    </citation>
    <scope>NUCLEOTIDE SEQUENCE [LARGE SCALE GENOMIC DNA]</scope>
    <source>
        <strain evidence="1 2">DOE0152z</strain>
    </source>
</reference>
<accession>A0ABY8UQE7</accession>
<name>A0ABY8UQE7_TETOB</name>